<feature type="compositionally biased region" description="Polar residues" evidence="1">
    <location>
        <begin position="618"/>
        <end position="628"/>
    </location>
</feature>
<dbReference type="GeneID" id="100375819"/>
<dbReference type="PANTHER" id="PTHR22443">
    <property type="entry name" value="NON-SPECIFIC LETHAL 1, ISOFORM M"/>
    <property type="match status" value="1"/>
</dbReference>
<feature type="compositionally biased region" description="Low complexity" evidence="1">
    <location>
        <begin position="163"/>
        <end position="181"/>
    </location>
</feature>
<evidence type="ECO:0000259" key="3">
    <source>
        <dbReference type="PROSITE" id="PS52052"/>
    </source>
</evidence>
<keyword evidence="2" id="KW-0732">Signal</keyword>
<proteinExistence type="predicted"/>
<reference evidence="5" key="1">
    <citation type="submission" date="2025-08" db="UniProtKB">
        <authorList>
            <consortium name="RefSeq"/>
        </authorList>
    </citation>
    <scope>IDENTIFICATION</scope>
    <source>
        <tissue evidence="5">Testes</tissue>
    </source>
</reference>
<feature type="signal peptide" evidence="2">
    <location>
        <begin position="1"/>
        <end position="23"/>
    </location>
</feature>
<dbReference type="InterPro" id="IPR026180">
    <property type="entry name" value="NSL1"/>
</dbReference>
<gene>
    <name evidence="5" type="primary">LOC100375819</name>
</gene>
<evidence type="ECO:0000313" key="4">
    <source>
        <dbReference type="Proteomes" id="UP000694865"/>
    </source>
</evidence>
<keyword evidence="4" id="KW-1185">Reference proteome</keyword>
<dbReference type="PROSITE" id="PS52052">
    <property type="entry name" value="PEHE"/>
    <property type="match status" value="1"/>
</dbReference>
<feature type="compositionally biased region" description="Basic and acidic residues" evidence="1">
    <location>
        <begin position="51"/>
        <end position="60"/>
    </location>
</feature>
<feature type="region of interest" description="Disordered" evidence="1">
    <location>
        <begin position="355"/>
        <end position="379"/>
    </location>
</feature>
<feature type="compositionally biased region" description="Polar residues" evidence="1">
    <location>
        <begin position="355"/>
        <end position="377"/>
    </location>
</feature>
<dbReference type="SMART" id="SM01300">
    <property type="entry name" value="PEHE"/>
    <property type="match status" value="1"/>
</dbReference>
<evidence type="ECO:0000313" key="5">
    <source>
        <dbReference type="RefSeq" id="XP_002735250.2"/>
    </source>
</evidence>
<feature type="domain" description="PEHE" evidence="3">
    <location>
        <begin position="908"/>
        <end position="1076"/>
    </location>
</feature>
<feature type="compositionally biased region" description="Low complexity" evidence="1">
    <location>
        <begin position="1109"/>
        <end position="1122"/>
    </location>
</feature>
<feature type="region of interest" description="Disordered" evidence="1">
    <location>
        <begin position="403"/>
        <end position="425"/>
    </location>
</feature>
<protein>
    <submittedName>
        <fullName evidence="5">KAT8 regulatory NSL complex subunit 1-like</fullName>
    </submittedName>
</protein>
<feature type="compositionally biased region" description="Polar residues" evidence="1">
    <location>
        <begin position="580"/>
        <end position="604"/>
    </location>
</feature>
<feature type="region of interest" description="Disordered" evidence="1">
    <location>
        <begin position="609"/>
        <end position="628"/>
    </location>
</feature>
<feature type="region of interest" description="Disordered" evidence="1">
    <location>
        <begin position="729"/>
        <end position="757"/>
    </location>
</feature>
<feature type="compositionally biased region" description="Acidic residues" evidence="1">
    <location>
        <begin position="1139"/>
        <end position="1155"/>
    </location>
</feature>
<evidence type="ECO:0000256" key="2">
    <source>
        <dbReference type="SAM" id="SignalP"/>
    </source>
</evidence>
<organism evidence="4 5">
    <name type="scientific">Saccoglossus kowalevskii</name>
    <name type="common">Acorn worm</name>
    <dbReference type="NCBI Taxonomy" id="10224"/>
    <lineage>
        <taxon>Eukaryota</taxon>
        <taxon>Metazoa</taxon>
        <taxon>Hemichordata</taxon>
        <taxon>Enteropneusta</taxon>
        <taxon>Harrimaniidae</taxon>
        <taxon>Saccoglossus</taxon>
    </lineage>
</organism>
<dbReference type="Pfam" id="PF15275">
    <property type="entry name" value="PEHE"/>
    <property type="match status" value="1"/>
</dbReference>
<feature type="region of interest" description="Disordered" evidence="1">
    <location>
        <begin position="971"/>
        <end position="1051"/>
    </location>
</feature>
<dbReference type="PANTHER" id="PTHR22443:SF18">
    <property type="entry name" value="NON-SPECIFIC LETHAL 1, ISOFORM M"/>
    <property type="match status" value="1"/>
</dbReference>
<feature type="compositionally biased region" description="Low complexity" evidence="1">
    <location>
        <begin position="978"/>
        <end position="987"/>
    </location>
</feature>
<accession>A0ABM0GQS9</accession>
<dbReference type="InterPro" id="IPR029332">
    <property type="entry name" value="PEHE_dom"/>
</dbReference>
<feature type="region of interest" description="Disordered" evidence="1">
    <location>
        <begin position="25"/>
        <end position="63"/>
    </location>
</feature>
<feature type="region of interest" description="Disordered" evidence="1">
    <location>
        <begin position="159"/>
        <end position="194"/>
    </location>
</feature>
<name>A0ABM0GQS9_SACKO</name>
<feature type="region of interest" description="Disordered" evidence="1">
    <location>
        <begin position="233"/>
        <end position="272"/>
    </location>
</feature>
<evidence type="ECO:0000256" key="1">
    <source>
        <dbReference type="SAM" id="MobiDB-lite"/>
    </source>
</evidence>
<feature type="region of interest" description="Disordered" evidence="1">
    <location>
        <begin position="1109"/>
        <end position="1155"/>
    </location>
</feature>
<dbReference type="RefSeq" id="XP_002735250.2">
    <property type="nucleotide sequence ID" value="XM_002735204.2"/>
</dbReference>
<feature type="region of interest" description="Disordered" evidence="1">
    <location>
        <begin position="81"/>
        <end position="100"/>
    </location>
</feature>
<feature type="region of interest" description="Disordered" evidence="1">
    <location>
        <begin position="570"/>
        <end position="604"/>
    </location>
</feature>
<sequence>MFSTPVSLRLWCMAAMAPALTEATAQPRSFKLPPTTPTTTDHEGAQASSHDSPDSGHSVDHLTSPLHSQSLVNRRQFIQQNGNSHHHPSTTPRVTSRTLCTNFDPQKLRKNLMGETFKSTIQLVNGNSNSHFSNTMNNNSSKTNTGTVCSTAKFNNLTSLPLSTMSPQTPTTGTPTPSQESLASPGPTTTDVETIDRNDFSDEASVDVNEDTIHTASDDTTLTALSLGISETDEEDVEDEMNTNQNNNPTEVFDSSVISGKSTDSSKKQQHLQKRASLLLKRLRRLQYKQVDGHLQQQLGGLLEQQNQHILAAKEMIKTGSNVDSIDSTSTFDSTTPTLLGLVQQLDKDNTALTNSTLSKKLPNRTTSSHCSLSSPNKKFRREVRDTSNLLKAGVKHLQMEIDSDATEGSSGESCDEEEVVSDNKSHTHVPVHRRALWKWAMDRASVACRWTWLQAQVSDLEYRIRQQTDIYRQIRATKGVISLGEQSPPEDLMKLRTSRLVGRKLSPIEAKIAKLESRNDMSPSNLSTLMSNVDKQTAKINQSLQNFYSPVQKGLPRSPLVNTTVQGKLQSPAPMNGFVDNTASHGNQLLNDSQDSQDSNCMDSASKRLRLEPDRSSPATVSDCGSTAARTRPIRNFRKRKLLRSLGLHQVSRKAQKLSSVRCGCCVPVTPCVMCSGRYNNTQTSDPDVMPLSEKVSLLDYSFHPVLSFPQDIPLAVHYEGLLKSGKWQNRQPTKSPLKKKSHLNHSQQVRKASQKLAKSAAAALLSSAKMRSRTDMKLLSRSHSLPSSVPNTPKNAGSDSRLCRTDVKKRRAAQLAMSKFAMKKNRNRALSLPSNLNNRPPSSLSTPINSIASKDPNLALSASMPGSSLQAYLKKRRGESAFDINNIVIPYSMASSTRVEKLKYKEILTPKWRIIDGDGELAAESKDVGCGASDDEDEEIEDLSDELLTERHAICEVAERKRYLGYVDKNKRGSRGSRTNSGSGTPEPCSPDIGLTENNSLSCGLLPSRADTTPSPSPLNTPHESKLAPPESVRHRTFSTSSEKSNIDRSCSSKSLEMLNDDSEDGFTVIVPPWTERKFPLSDAELAALEGSSPPPSPKIKQEVISADIAESETSSEASTPVLIAPVQKNSRPTTPDFDEDESTDEDVEDLNDPEWTVIKPDTQKKAIVLKLAKR</sequence>
<feature type="compositionally biased region" description="Polar residues" evidence="1">
    <location>
        <begin position="1040"/>
        <end position="1051"/>
    </location>
</feature>
<feature type="chain" id="PRO_5046335722" evidence="2">
    <location>
        <begin position="24"/>
        <end position="1177"/>
    </location>
</feature>
<feature type="compositionally biased region" description="Polar residues" evidence="1">
    <location>
        <begin position="783"/>
        <end position="800"/>
    </location>
</feature>
<dbReference type="Proteomes" id="UP000694865">
    <property type="component" value="Unplaced"/>
</dbReference>
<feature type="compositionally biased region" description="Polar residues" evidence="1">
    <location>
        <begin position="1012"/>
        <end position="1024"/>
    </location>
</feature>
<feature type="region of interest" description="Disordered" evidence="1">
    <location>
        <begin position="774"/>
        <end position="804"/>
    </location>
</feature>